<dbReference type="Pfam" id="PF00221">
    <property type="entry name" value="Lyase_aromatic"/>
    <property type="match status" value="1"/>
</dbReference>
<sequence>MSDPVDSSQAHMEYFPLDGESLTPAHLVSFGKGILKIKLTPEAENRVNKAREVIEEIIKQKKVVYGINTGFGKFANITIPSMKLKELQDNLIRSHAAGVGSPLSPERTRMLLALRINILAKGHSGVSLETLHRMVEAFNASCLSYVPERGTVGASGDLAPLAHLALGLMGEGNMWSLKTGWAEAKYVLEMHGLKPISLGPKEGLALINGTQLITALGAEAVERAQAIARQADVIAALTLQVLKGTTKAFDSDIHAARPHPGQVDVAWRLRSVLDSDVFPSEITVKNRAHERVQDAYSLRCCPQVHGVANDTIAFVKSILTTEMNSATDNPLVFGEQNKIVSGGNFHGEYPAKALDFLSIGVHELASISERRIERLCNPSLSELPAFLVTEGGLNSGFMIAHCTAAALVSENKVLCHPSSVDSLSTSAATEDHVSMGGWAARKALRVVEHVEQVLAIELLAACQALEFHRPLKTTPPLEAVYQLVRMVVRPWDQDRVMSPDIQAAHKLLQEEKVWEAVAPYMEKYRDSLPHCPTN</sequence>
<dbReference type="OrthoDB" id="10051290at2759"/>
<dbReference type="EMBL" id="JAERUA010000025">
    <property type="protein sequence ID" value="KAI1882596.1"/>
    <property type="molecule type" value="Genomic_DNA"/>
</dbReference>
<evidence type="ECO:0000313" key="11">
    <source>
        <dbReference type="Proteomes" id="UP000829720"/>
    </source>
</evidence>
<accession>A0A8T3CCS7</accession>
<reference evidence="10" key="1">
    <citation type="submission" date="2021-01" db="EMBL/GenBank/DDBJ databases">
        <authorList>
            <person name="Zahm M."/>
            <person name="Roques C."/>
            <person name="Cabau C."/>
            <person name="Klopp C."/>
            <person name="Donnadieu C."/>
            <person name="Jouanno E."/>
            <person name="Lampietro C."/>
            <person name="Louis A."/>
            <person name="Herpin A."/>
            <person name="Echchiki A."/>
            <person name="Berthelot C."/>
            <person name="Parey E."/>
            <person name="Roest-Crollius H."/>
            <person name="Braasch I."/>
            <person name="Postlethwait J."/>
            <person name="Bobe J."/>
            <person name="Montfort J."/>
            <person name="Bouchez O."/>
            <person name="Begum T."/>
            <person name="Mejri S."/>
            <person name="Adams A."/>
            <person name="Chen W.-J."/>
            <person name="Guiguen Y."/>
        </authorList>
    </citation>
    <scope>NUCLEOTIDE SEQUENCE</scope>
    <source>
        <tissue evidence="10">Blood</tissue>
    </source>
</reference>
<keyword evidence="11" id="KW-1185">Reference proteome</keyword>
<dbReference type="CDD" id="cd00332">
    <property type="entry name" value="PAL-HAL"/>
    <property type="match status" value="1"/>
</dbReference>
<dbReference type="FunFam" id="1.20.200.10:FF:000003">
    <property type="entry name" value="Histidine ammonia-lyase"/>
    <property type="match status" value="1"/>
</dbReference>
<dbReference type="AlphaFoldDB" id="A0A8T3CCS7"/>
<dbReference type="GO" id="GO:0005737">
    <property type="term" value="C:cytoplasm"/>
    <property type="evidence" value="ECO:0007669"/>
    <property type="project" value="InterPro"/>
</dbReference>
<evidence type="ECO:0000256" key="9">
    <source>
        <dbReference type="RuleBase" id="RU004479"/>
    </source>
</evidence>
<organism evidence="10 11">
    <name type="scientific">Albula goreensis</name>
    <dbReference type="NCBI Taxonomy" id="1534307"/>
    <lineage>
        <taxon>Eukaryota</taxon>
        <taxon>Metazoa</taxon>
        <taxon>Chordata</taxon>
        <taxon>Craniata</taxon>
        <taxon>Vertebrata</taxon>
        <taxon>Euteleostomi</taxon>
        <taxon>Actinopterygii</taxon>
        <taxon>Neopterygii</taxon>
        <taxon>Teleostei</taxon>
        <taxon>Albuliformes</taxon>
        <taxon>Albulidae</taxon>
        <taxon>Albula</taxon>
    </lineage>
</organism>
<protein>
    <recommendedName>
        <fullName evidence="4 9">Histidine ammonia-lyase</fullName>
        <ecNumber evidence="3 9">4.3.1.3</ecNumber>
    </recommendedName>
</protein>
<dbReference type="Gene3D" id="1.10.275.10">
    <property type="entry name" value="Fumarase/aspartase (N-terminal domain)"/>
    <property type="match status" value="1"/>
</dbReference>
<comment type="catalytic activity">
    <reaction evidence="7 9">
        <text>L-histidine = trans-urocanate + NH4(+)</text>
        <dbReference type="Rhea" id="RHEA:21232"/>
        <dbReference type="ChEBI" id="CHEBI:17771"/>
        <dbReference type="ChEBI" id="CHEBI:28938"/>
        <dbReference type="ChEBI" id="CHEBI:57595"/>
        <dbReference type="EC" id="4.3.1.3"/>
    </reaction>
</comment>
<dbReference type="InterPro" id="IPR024083">
    <property type="entry name" value="Fumarase/histidase_N"/>
</dbReference>
<dbReference type="InterPro" id="IPR005921">
    <property type="entry name" value="HutH"/>
</dbReference>
<comment type="similarity">
    <text evidence="2 8">Belongs to the PAL/histidase family.</text>
</comment>
<evidence type="ECO:0000256" key="2">
    <source>
        <dbReference type="ARBA" id="ARBA00007238"/>
    </source>
</evidence>
<dbReference type="SUPFAM" id="SSF48557">
    <property type="entry name" value="L-aspartase-like"/>
    <property type="match status" value="1"/>
</dbReference>
<name>A0A8T3CCS7_9TELE</name>
<dbReference type="PROSITE" id="PS00488">
    <property type="entry name" value="PAL_HISTIDASE"/>
    <property type="match status" value="1"/>
</dbReference>
<keyword evidence="5 9" id="KW-0369">Histidine metabolism</keyword>
<keyword evidence="6 8" id="KW-0456">Lyase</keyword>
<dbReference type="Gene3D" id="1.20.200.10">
    <property type="entry name" value="Fumarase/aspartase (Central domain)"/>
    <property type="match status" value="1"/>
</dbReference>
<dbReference type="EC" id="4.3.1.3" evidence="3 9"/>
<evidence type="ECO:0000256" key="8">
    <source>
        <dbReference type="RuleBase" id="RU003954"/>
    </source>
</evidence>
<dbReference type="InterPro" id="IPR008948">
    <property type="entry name" value="L-Aspartase-like"/>
</dbReference>
<dbReference type="FunFam" id="1.10.275.10:FF:000007">
    <property type="entry name" value="Histidine ammonia-lyase"/>
    <property type="match status" value="1"/>
</dbReference>
<dbReference type="InterPro" id="IPR001106">
    <property type="entry name" value="Aromatic_Lyase"/>
</dbReference>
<evidence type="ECO:0000256" key="3">
    <source>
        <dbReference type="ARBA" id="ARBA00012994"/>
    </source>
</evidence>
<dbReference type="GO" id="GO:0006548">
    <property type="term" value="P:L-histidine catabolic process"/>
    <property type="evidence" value="ECO:0007669"/>
    <property type="project" value="InterPro"/>
</dbReference>
<evidence type="ECO:0000313" key="10">
    <source>
        <dbReference type="EMBL" id="KAI1882596.1"/>
    </source>
</evidence>
<dbReference type="InterPro" id="IPR022313">
    <property type="entry name" value="Phe/His_NH3-lyase_AS"/>
</dbReference>
<comment type="pathway">
    <text evidence="1 9">Amino-acid degradation; L-histidine degradation into L-glutamate; N-formimidoyl-L-glutamate from L-histidine: step 1/3.</text>
</comment>
<dbReference type="Proteomes" id="UP000829720">
    <property type="component" value="Unassembled WGS sequence"/>
</dbReference>
<evidence type="ECO:0000256" key="4">
    <source>
        <dbReference type="ARBA" id="ARBA00017271"/>
    </source>
</evidence>
<evidence type="ECO:0000256" key="7">
    <source>
        <dbReference type="ARBA" id="ARBA00049269"/>
    </source>
</evidence>
<evidence type="ECO:0000256" key="1">
    <source>
        <dbReference type="ARBA" id="ARBA00005113"/>
    </source>
</evidence>
<dbReference type="GO" id="GO:0004397">
    <property type="term" value="F:histidine ammonia-lyase activity"/>
    <property type="evidence" value="ECO:0007669"/>
    <property type="project" value="UniProtKB-EC"/>
</dbReference>
<comment type="caution">
    <text evidence="10">The sequence shown here is derived from an EMBL/GenBank/DDBJ whole genome shotgun (WGS) entry which is preliminary data.</text>
</comment>
<gene>
    <name evidence="10" type="ORF">AGOR_G00252380</name>
</gene>
<evidence type="ECO:0000256" key="5">
    <source>
        <dbReference type="ARBA" id="ARBA00022808"/>
    </source>
</evidence>
<dbReference type="NCBIfam" id="TIGR01225">
    <property type="entry name" value="hutH"/>
    <property type="match status" value="1"/>
</dbReference>
<evidence type="ECO:0000256" key="6">
    <source>
        <dbReference type="ARBA" id="ARBA00023239"/>
    </source>
</evidence>
<dbReference type="NCBIfam" id="NF006871">
    <property type="entry name" value="PRK09367.1"/>
    <property type="match status" value="1"/>
</dbReference>
<dbReference type="PANTHER" id="PTHR10362">
    <property type="entry name" value="HISTIDINE AMMONIA-LYASE"/>
    <property type="match status" value="1"/>
</dbReference>
<proteinExistence type="inferred from homology"/>